<feature type="transmembrane region" description="Helical" evidence="1">
    <location>
        <begin position="195"/>
        <end position="212"/>
    </location>
</feature>
<feature type="transmembrane region" description="Helical" evidence="1">
    <location>
        <begin position="344"/>
        <end position="367"/>
    </location>
</feature>
<gene>
    <name evidence="3" type="ORF">GGR41_001580</name>
    <name evidence="2" type="ORF">K8U84_05210</name>
</gene>
<evidence type="ECO:0000256" key="1">
    <source>
        <dbReference type="SAM" id="Phobius"/>
    </source>
</evidence>
<feature type="transmembrane region" description="Helical" evidence="1">
    <location>
        <begin position="489"/>
        <end position="507"/>
    </location>
</feature>
<reference evidence="2" key="3">
    <citation type="submission" date="2021-09" db="EMBL/GenBank/DDBJ databases">
        <authorList>
            <person name="Gilroy R."/>
        </authorList>
    </citation>
    <scope>NUCLEOTIDE SEQUENCE</scope>
    <source>
        <strain evidence="2">CHK175-13533</strain>
    </source>
</reference>
<feature type="transmembrane region" description="Helical" evidence="1">
    <location>
        <begin position="313"/>
        <end position="332"/>
    </location>
</feature>
<reference evidence="2" key="2">
    <citation type="journal article" date="2021" name="PeerJ">
        <title>Extensive microbial diversity within the chicken gut microbiome revealed by metagenomics and culture.</title>
        <authorList>
            <person name="Gilroy R."/>
            <person name="Ravi A."/>
            <person name="Getino M."/>
            <person name="Pursley I."/>
            <person name="Horton D.L."/>
            <person name="Alikhan N.F."/>
            <person name="Baker D."/>
            <person name="Gharbi K."/>
            <person name="Hall N."/>
            <person name="Watson M."/>
            <person name="Adriaenssens E.M."/>
            <person name="Foster-Nyarko E."/>
            <person name="Jarju S."/>
            <person name="Secka A."/>
            <person name="Antonio M."/>
            <person name="Oren A."/>
            <person name="Chaudhuri R.R."/>
            <person name="La Ragione R."/>
            <person name="Hildebrand F."/>
            <person name="Pallen M.J."/>
        </authorList>
    </citation>
    <scope>NUCLEOTIDE SEQUENCE</scope>
    <source>
        <strain evidence="2">CHK175-13533</strain>
    </source>
</reference>
<dbReference type="RefSeq" id="WP_167661385.1">
    <property type="nucleotide sequence ID" value="NZ_BMCQ01000006.1"/>
</dbReference>
<protein>
    <recommendedName>
        <fullName evidence="6">Citrate transporter</fullName>
    </recommendedName>
</protein>
<keyword evidence="1" id="KW-0472">Membrane</keyword>
<feature type="transmembrane region" description="Helical" evidence="1">
    <location>
        <begin position="279"/>
        <end position="301"/>
    </location>
</feature>
<sequence>MQADVVLNAAHWAYLLGVVVIIITMMLRTNVVIPSVIGTLVVITAITGNPIQGIVGIFSASFVAAQELFNIFLVITFMTALLNSLKRMGADVKMVAPFRKVMTNSLSSYIMIALATYFISLFFWPTPAVPLVSAILLPAAIAAGLPPLTGAMVIAICGQGMALSSDYIIGVAPGISARSAGAAISAAAIADKALILSWITGATALLLVYFLMRKHFKKADPQLLDNWMTTATGTSLATEEEKVSHQGTHHKAEIAQGTSAPVKGQHSPLTTPEEKKSRILAVVTPIAFLATIAIMLVPRLIPGLPTLQGGEAAGLVGGVAFLVMMLATYFAVGWKQMFEVCPDHLTDGFVFAFRAMGSVLPIAGFFFLGASEATAAILGIPANEAPSLLFELISAGQNYIPENHLMVAFGVLLVGMVSGIDGSGFSGLPLTGTLSGALGPVVDMPVETLAAIGQMGAIWTGGGTLIAWSSLIAVAGFARVHILDLVRGLTIPVLIGLTFSTICGVLFL</sequence>
<feature type="transmembrane region" description="Helical" evidence="1">
    <location>
        <begin position="131"/>
        <end position="155"/>
    </location>
</feature>
<evidence type="ECO:0000313" key="2">
    <source>
        <dbReference type="EMBL" id="HJH23937.1"/>
    </source>
</evidence>
<comment type="caution">
    <text evidence="2">The sequence shown here is derived from an EMBL/GenBank/DDBJ whole genome shotgun (WGS) entry which is preliminary data.</text>
</comment>
<feature type="transmembrane region" description="Helical" evidence="1">
    <location>
        <begin position="405"/>
        <end position="428"/>
    </location>
</feature>
<feature type="transmembrane region" description="Helical" evidence="1">
    <location>
        <begin position="373"/>
        <end position="393"/>
    </location>
</feature>
<evidence type="ECO:0000313" key="3">
    <source>
        <dbReference type="EMBL" id="NJB65331.1"/>
    </source>
</evidence>
<feature type="transmembrane region" description="Helical" evidence="1">
    <location>
        <begin position="106"/>
        <end position="125"/>
    </location>
</feature>
<evidence type="ECO:0000313" key="4">
    <source>
        <dbReference type="Proteomes" id="UP000700248"/>
    </source>
</evidence>
<dbReference type="AlphaFoldDB" id="A0A9D2VFW6"/>
<organism evidence="2 4">
    <name type="scientific">Paenalcaligenes hominis</name>
    <dbReference type="NCBI Taxonomy" id="643674"/>
    <lineage>
        <taxon>Bacteria</taxon>
        <taxon>Pseudomonadati</taxon>
        <taxon>Pseudomonadota</taxon>
        <taxon>Betaproteobacteria</taxon>
        <taxon>Burkholderiales</taxon>
        <taxon>Alcaligenaceae</taxon>
        <taxon>Paenalcaligenes</taxon>
    </lineage>
</organism>
<dbReference type="Proteomes" id="UP000783934">
    <property type="component" value="Unassembled WGS sequence"/>
</dbReference>
<dbReference type="EMBL" id="JAATIZ010000003">
    <property type="protein sequence ID" value="NJB65331.1"/>
    <property type="molecule type" value="Genomic_DNA"/>
</dbReference>
<feature type="transmembrane region" description="Helical" evidence="1">
    <location>
        <begin position="40"/>
        <end position="62"/>
    </location>
</feature>
<feature type="transmembrane region" description="Helical" evidence="1">
    <location>
        <begin position="167"/>
        <end position="189"/>
    </location>
</feature>
<feature type="transmembrane region" description="Helical" evidence="1">
    <location>
        <begin position="448"/>
        <end position="477"/>
    </location>
</feature>
<evidence type="ECO:0008006" key="6">
    <source>
        <dbReference type="Google" id="ProtNLM"/>
    </source>
</evidence>
<feature type="transmembrane region" description="Helical" evidence="1">
    <location>
        <begin position="12"/>
        <end position="33"/>
    </location>
</feature>
<proteinExistence type="predicted"/>
<feature type="transmembrane region" description="Helical" evidence="1">
    <location>
        <begin position="68"/>
        <end position="85"/>
    </location>
</feature>
<reference evidence="3 5" key="1">
    <citation type="submission" date="2020-03" db="EMBL/GenBank/DDBJ databases">
        <title>Genomic Encyclopedia of Type Strains, Phase IV (KMG-IV): sequencing the most valuable type-strain genomes for metagenomic binning, comparative biology and taxonomic classification.</title>
        <authorList>
            <person name="Goeker M."/>
        </authorList>
    </citation>
    <scope>NUCLEOTIDE SEQUENCE [LARGE SCALE GENOMIC DNA]</scope>
    <source>
        <strain evidence="3 5">DSM 26613</strain>
    </source>
</reference>
<dbReference type="EMBL" id="DYTQ01000059">
    <property type="protein sequence ID" value="HJH23937.1"/>
    <property type="molecule type" value="Genomic_DNA"/>
</dbReference>
<name>A0A9D2VFW6_9BURK</name>
<keyword evidence="5" id="KW-1185">Reference proteome</keyword>
<accession>A0A9D2VFW6</accession>
<keyword evidence="1" id="KW-0812">Transmembrane</keyword>
<evidence type="ECO:0000313" key="5">
    <source>
        <dbReference type="Proteomes" id="UP000783934"/>
    </source>
</evidence>
<keyword evidence="1" id="KW-1133">Transmembrane helix</keyword>
<dbReference type="Proteomes" id="UP000700248">
    <property type="component" value="Unassembled WGS sequence"/>
</dbReference>